<proteinExistence type="predicted"/>
<dbReference type="AlphaFoldDB" id="Q2W686"/>
<dbReference type="InterPro" id="IPR020846">
    <property type="entry name" value="MFS_dom"/>
</dbReference>
<dbReference type="CDD" id="cd17355">
    <property type="entry name" value="MFS_YcxA_like"/>
    <property type="match status" value="1"/>
</dbReference>
<dbReference type="KEGG" id="mag:amb1835"/>
<feature type="transmembrane region" description="Helical" evidence="4">
    <location>
        <begin position="329"/>
        <end position="354"/>
    </location>
</feature>
<evidence type="ECO:0000313" key="7">
    <source>
        <dbReference type="Proteomes" id="UP000007058"/>
    </source>
</evidence>
<dbReference type="STRING" id="342108.amb1835"/>
<feature type="transmembrane region" description="Helical" evidence="4">
    <location>
        <begin position="269"/>
        <end position="291"/>
    </location>
</feature>
<keyword evidence="7" id="KW-1185">Reference proteome</keyword>
<dbReference type="GO" id="GO:0022857">
    <property type="term" value="F:transmembrane transporter activity"/>
    <property type="evidence" value="ECO:0007669"/>
    <property type="project" value="InterPro"/>
</dbReference>
<dbReference type="InterPro" id="IPR011701">
    <property type="entry name" value="MFS"/>
</dbReference>
<dbReference type="Gene3D" id="1.20.1250.20">
    <property type="entry name" value="MFS general substrate transporter like domains"/>
    <property type="match status" value="2"/>
</dbReference>
<feature type="transmembrane region" description="Helical" evidence="4">
    <location>
        <begin position="101"/>
        <end position="118"/>
    </location>
</feature>
<feature type="transmembrane region" description="Helical" evidence="4">
    <location>
        <begin position="72"/>
        <end position="89"/>
    </location>
</feature>
<feature type="transmembrane region" description="Helical" evidence="4">
    <location>
        <begin position="160"/>
        <end position="181"/>
    </location>
</feature>
<organism evidence="6 7">
    <name type="scientific">Paramagnetospirillum magneticum (strain ATCC 700264 / AMB-1)</name>
    <name type="common">Magnetospirillum magneticum</name>
    <dbReference type="NCBI Taxonomy" id="342108"/>
    <lineage>
        <taxon>Bacteria</taxon>
        <taxon>Pseudomonadati</taxon>
        <taxon>Pseudomonadota</taxon>
        <taxon>Alphaproteobacteria</taxon>
        <taxon>Rhodospirillales</taxon>
        <taxon>Magnetospirillaceae</taxon>
        <taxon>Paramagnetospirillum</taxon>
    </lineage>
</organism>
<gene>
    <name evidence="6" type="ordered locus">amb1835</name>
</gene>
<evidence type="ECO:0000256" key="2">
    <source>
        <dbReference type="ARBA" id="ARBA00022989"/>
    </source>
</evidence>
<evidence type="ECO:0000313" key="6">
    <source>
        <dbReference type="EMBL" id="BAE50639.1"/>
    </source>
</evidence>
<evidence type="ECO:0000256" key="3">
    <source>
        <dbReference type="ARBA" id="ARBA00023136"/>
    </source>
</evidence>
<evidence type="ECO:0000259" key="5">
    <source>
        <dbReference type="PROSITE" id="PS50850"/>
    </source>
</evidence>
<dbReference type="InterPro" id="IPR036259">
    <property type="entry name" value="MFS_trans_sf"/>
</dbReference>
<dbReference type="PANTHER" id="PTHR11360">
    <property type="entry name" value="MONOCARBOXYLATE TRANSPORTER"/>
    <property type="match status" value="1"/>
</dbReference>
<keyword evidence="2 4" id="KW-1133">Transmembrane helix</keyword>
<dbReference type="EMBL" id="AP007255">
    <property type="protein sequence ID" value="BAE50639.1"/>
    <property type="molecule type" value="Genomic_DNA"/>
</dbReference>
<sequence>MSLDPLEIPMPKLRTTLRRRRTMSPSRSGHSPLAILICASAILAISLGVRHSFGLFLQPVTEAGGWSRESFGLAIALQNLVWGLSQPFAGMLADRIGAGRMIIAGTALYVVGLLVMALPQGETAFILGTGLLVGLGLSGTTYPLVLGAVTRATSPEKRSLALGLAMGGAAFGQFVMLPGALGGIGLLGWSGALMAMAVLTLAMAPLAVPLMETAHAPSQGAEMSAGQAIRLALGHRGFQLLALGFFVCGFQVVFIATHVPAFLSDKGLTAGIGSTVLALIGLLNIPGTYYAGLWGAKWRKPMLLSWLYVIRAVVIAAFAFLPVSEASAYAFGAAMGLVWLSTVPLTNGTVAALFGVRNMSMLGGVVFLAHQLGAFLGGWLGGVLYDRLGSYDGAWIVAIGLSLLAALLNLPIREETAEPARAAA</sequence>
<feature type="transmembrane region" description="Helical" evidence="4">
    <location>
        <begin position="361"/>
        <end position="381"/>
    </location>
</feature>
<dbReference type="Pfam" id="PF07690">
    <property type="entry name" value="MFS_1"/>
    <property type="match status" value="1"/>
</dbReference>
<name>Q2W686_PARM1</name>
<dbReference type="PANTHER" id="PTHR11360:SF284">
    <property type="entry name" value="EG:103B4.3 PROTEIN-RELATED"/>
    <property type="match status" value="1"/>
</dbReference>
<feature type="transmembrane region" description="Helical" evidence="4">
    <location>
        <begin position="187"/>
        <end position="208"/>
    </location>
</feature>
<feature type="transmembrane region" description="Helical" evidence="4">
    <location>
        <begin position="303"/>
        <end position="323"/>
    </location>
</feature>
<dbReference type="InterPro" id="IPR050327">
    <property type="entry name" value="Proton-linked_MCT"/>
</dbReference>
<accession>Q2W686</accession>
<protein>
    <submittedName>
        <fullName evidence="6">Permease of the major facilitator superfamily</fullName>
    </submittedName>
</protein>
<dbReference type="PROSITE" id="PS50850">
    <property type="entry name" value="MFS"/>
    <property type="match status" value="1"/>
</dbReference>
<dbReference type="Proteomes" id="UP000007058">
    <property type="component" value="Chromosome"/>
</dbReference>
<evidence type="ECO:0000256" key="4">
    <source>
        <dbReference type="SAM" id="Phobius"/>
    </source>
</evidence>
<evidence type="ECO:0000256" key="1">
    <source>
        <dbReference type="ARBA" id="ARBA00022692"/>
    </source>
</evidence>
<feature type="transmembrane region" description="Helical" evidence="4">
    <location>
        <begin position="124"/>
        <end position="148"/>
    </location>
</feature>
<keyword evidence="1 4" id="KW-0812">Transmembrane</keyword>
<feature type="transmembrane region" description="Helical" evidence="4">
    <location>
        <begin position="393"/>
        <end position="412"/>
    </location>
</feature>
<dbReference type="HOGENOM" id="CLU_001265_59_9_5"/>
<dbReference type="SUPFAM" id="SSF103473">
    <property type="entry name" value="MFS general substrate transporter"/>
    <property type="match status" value="1"/>
</dbReference>
<keyword evidence="3 4" id="KW-0472">Membrane</keyword>
<feature type="domain" description="Major facilitator superfamily (MFS) profile" evidence="5">
    <location>
        <begin position="32"/>
        <end position="417"/>
    </location>
</feature>
<reference evidence="6 7" key="1">
    <citation type="journal article" date="2005" name="DNA Res.">
        <title>Complete genome sequence of the facultative anaerobic magnetotactic bacterium Magnetospirillum sp. strain AMB-1.</title>
        <authorList>
            <person name="Matsunaga T."/>
            <person name="Okamura Y."/>
            <person name="Fukuda Y."/>
            <person name="Wahyudi A.T."/>
            <person name="Murase Y."/>
            <person name="Takeyama H."/>
        </authorList>
    </citation>
    <scope>NUCLEOTIDE SEQUENCE [LARGE SCALE GENOMIC DNA]</scope>
    <source>
        <strain evidence="7">ATCC 700264 / AMB-1</strain>
    </source>
</reference>
<feature type="transmembrane region" description="Helical" evidence="4">
    <location>
        <begin position="240"/>
        <end position="263"/>
    </location>
</feature>